<dbReference type="InterPro" id="IPR016040">
    <property type="entry name" value="NAD(P)-bd_dom"/>
</dbReference>
<evidence type="ECO:0000256" key="1">
    <source>
        <dbReference type="ARBA" id="ARBA00000083"/>
    </source>
</evidence>
<evidence type="ECO:0000259" key="10">
    <source>
        <dbReference type="Pfam" id="PF16363"/>
    </source>
</evidence>
<dbReference type="EC" id="5.1.3.2" evidence="5 9"/>
<keyword evidence="9" id="KW-0119">Carbohydrate metabolism</keyword>
<dbReference type="SUPFAM" id="SSF51735">
    <property type="entry name" value="NAD(P)-binding Rossmann-fold domains"/>
    <property type="match status" value="1"/>
</dbReference>
<dbReference type="GO" id="GO:0003978">
    <property type="term" value="F:UDP-glucose 4-epimerase activity"/>
    <property type="evidence" value="ECO:0007669"/>
    <property type="project" value="UniProtKB-UniRule"/>
</dbReference>
<comment type="similarity">
    <text evidence="4 9">Belongs to the NAD(P)-dependent epimerase/dehydratase family.</text>
</comment>
<protein>
    <recommendedName>
        <fullName evidence="6 9">UDP-glucose 4-epimerase</fullName>
        <ecNumber evidence="5 9">5.1.3.2</ecNumber>
    </recommendedName>
</protein>
<organism evidence="11 12">
    <name type="scientific">Lysobacter enzymogenes</name>
    <dbReference type="NCBI Taxonomy" id="69"/>
    <lineage>
        <taxon>Bacteria</taxon>
        <taxon>Pseudomonadati</taxon>
        <taxon>Pseudomonadota</taxon>
        <taxon>Gammaproteobacteria</taxon>
        <taxon>Lysobacterales</taxon>
        <taxon>Lysobacteraceae</taxon>
        <taxon>Lysobacter</taxon>
    </lineage>
</organism>
<dbReference type="CDD" id="cd05247">
    <property type="entry name" value="UDP_G4E_1_SDR_e"/>
    <property type="match status" value="1"/>
</dbReference>
<dbReference type="Pfam" id="PF16363">
    <property type="entry name" value="GDP_Man_Dehyd"/>
    <property type="match status" value="1"/>
</dbReference>
<feature type="domain" description="NAD(P)-binding" evidence="10">
    <location>
        <begin position="6"/>
        <end position="325"/>
    </location>
</feature>
<dbReference type="InterPro" id="IPR036291">
    <property type="entry name" value="NAD(P)-bd_dom_sf"/>
</dbReference>
<comment type="catalytic activity">
    <reaction evidence="1 9">
        <text>UDP-alpha-D-glucose = UDP-alpha-D-galactose</text>
        <dbReference type="Rhea" id="RHEA:22168"/>
        <dbReference type="ChEBI" id="CHEBI:58885"/>
        <dbReference type="ChEBI" id="CHEBI:66914"/>
        <dbReference type="EC" id="5.1.3.2"/>
    </reaction>
</comment>
<keyword evidence="8 9" id="KW-0413">Isomerase</keyword>
<evidence type="ECO:0000256" key="2">
    <source>
        <dbReference type="ARBA" id="ARBA00001911"/>
    </source>
</evidence>
<dbReference type="AlphaFoldDB" id="A0AAU9AGL6"/>
<evidence type="ECO:0000256" key="9">
    <source>
        <dbReference type="RuleBase" id="RU366046"/>
    </source>
</evidence>
<dbReference type="PANTHER" id="PTHR43725">
    <property type="entry name" value="UDP-GLUCOSE 4-EPIMERASE"/>
    <property type="match status" value="1"/>
</dbReference>
<reference evidence="11 12" key="1">
    <citation type="journal article" date="2017" name="DNA Res.">
        <title>Complete genome sequence and expression profile of the commercial lytic enzyme producer Lysobacter enzymogenes M497-1.</title>
        <authorList>
            <person name="Takami H."/>
            <person name="Toyoda A."/>
            <person name="Uchiyama I."/>
            <person name="Itoh T."/>
            <person name="Takaki Y."/>
            <person name="Arai W."/>
            <person name="Nishi S."/>
            <person name="Kawai M."/>
            <person name="Shinya K."/>
            <person name="Ikeda H."/>
        </authorList>
    </citation>
    <scope>NUCLEOTIDE SEQUENCE [LARGE SCALE GENOMIC DNA]</scope>
    <source>
        <strain evidence="11 12">M497-1</strain>
    </source>
</reference>
<dbReference type="GO" id="GO:0006012">
    <property type="term" value="P:galactose metabolic process"/>
    <property type="evidence" value="ECO:0007669"/>
    <property type="project" value="InterPro"/>
</dbReference>
<keyword evidence="7 9" id="KW-0520">NAD</keyword>
<evidence type="ECO:0000256" key="7">
    <source>
        <dbReference type="ARBA" id="ARBA00023027"/>
    </source>
</evidence>
<name>A0AAU9AGL6_LYSEN</name>
<evidence type="ECO:0000256" key="6">
    <source>
        <dbReference type="ARBA" id="ARBA00018569"/>
    </source>
</evidence>
<evidence type="ECO:0000313" key="11">
    <source>
        <dbReference type="EMBL" id="BAV96769.1"/>
    </source>
</evidence>
<dbReference type="PANTHER" id="PTHR43725:SF47">
    <property type="entry name" value="UDP-GLUCOSE 4-EPIMERASE"/>
    <property type="match status" value="1"/>
</dbReference>
<dbReference type="Proteomes" id="UP000218824">
    <property type="component" value="Chromosome"/>
</dbReference>
<dbReference type="Gene3D" id="3.40.50.720">
    <property type="entry name" value="NAD(P)-binding Rossmann-like Domain"/>
    <property type="match status" value="1"/>
</dbReference>
<dbReference type="RefSeq" id="WP_232518430.1">
    <property type="nucleotide sequence ID" value="NZ_AP014940.1"/>
</dbReference>
<proteinExistence type="inferred from homology"/>
<dbReference type="NCBIfam" id="NF007956">
    <property type="entry name" value="PRK10675.1"/>
    <property type="match status" value="1"/>
</dbReference>
<dbReference type="GeneID" id="83063157"/>
<dbReference type="Gene3D" id="3.90.25.10">
    <property type="entry name" value="UDP-galactose 4-epimerase, domain 1"/>
    <property type="match status" value="1"/>
</dbReference>
<dbReference type="NCBIfam" id="TIGR01179">
    <property type="entry name" value="galE"/>
    <property type="match status" value="1"/>
</dbReference>
<evidence type="ECO:0000256" key="4">
    <source>
        <dbReference type="ARBA" id="ARBA00007637"/>
    </source>
</evidence>
<evidence type="ECO:0000256" key="8">
    <source>
        <dbReference type="ARBA" id="ARBA00023235"/>
    </source>
</evidence>
<evidence type="ECO:0000256" key="5">
    <source>
        <dbReference type="ARBA" id="ARBA00013189"/>
    </source>
</evidence>
<comment type="pathway">
    <text evidence="3 9">Carbohydrate metabolism; galactose metabolism.</text>
</comment>
<dbReference type="EMBL" id="AP014940">
    <property type="protein sequence ID" value="BAV96769.1"/>
    <property type="molecule type" value="Genomic_DNA"/>
</dbReference>
<comment type="cofactor">
    <cofactor evidence="2 9">
        <name>NAD(+)</name>
        <dbReference type="ChEBI" id="CHEBI:57540"/>
    </cofactor>
</comment>
<accession>A0AAU9AGL6</accession>
<dbReference type="GO" id="GO:0005829">
    <property type="term" value="C:cytosol"/>
    <property type="evidence" value="ECO:0007669"/>
    <property type="project" value="TreeGrafter"/>
</dbReference>
<sequence length="338" mass="36131">MSAKVLVTGGLGYIGAHACVALAEAGRSVVVVDNLANSSSAVLDRIAELAGGPPAFVHGDIRDIGLLARTMRDHAVDSVIHFAGSKAVGESVGLPLSYYDNNVGGSMALLAAMAATGVRRLIFSSSATVYAQTGRMPLAETATLGASSPYGRSKLFVEHMLADLCASDPAWSVACLRYFNPVGAHPSARIGESPRGVPNNLMPYIAQVAVGQRERLSVFGDDYETVDGTGVRDYVHVLDVAEGHVKALDYLQRVNGCATINLGTGHGVSVLQMLREYESASGRRIPFQVVARRPGDVDRCWAEVSLAYGLLGWQARRSLAQMCEDSWRWQHDNPLGYR</sequence>
<evidence type="ECO:0000313" key="12">
    <source>
        <dbReference type="Proteomes" id="UP000218824"/>
    </source>
</evidence>
<dbReference type="InterPro" id="IPR005886">
    <property type="entry name" value="UDP_G4E"/>
</dbReference>
<gene>
    <name evidence="11" type="ORF">LEN_1282</name>
</gene>
<comment type="subunit">
    <text evidence="9">Homodimer.</text>
</comment>
<dbReference type="KEGG" id="lem:LEN_1282"/>
<evidence type="ECO:0000256" key="3">
    <source>
        <dbReference type="ARBA" id="ARBA00004947"/>
    </source>
</evidence>